<dbReference type="EMBL" id="PYZI01000004">
    <property type="protein sequence ID" value="PTF14412.1"/>
    <property type="molecule type" value="Genomic_DNA"/>
</dbReference>
<reference evidence="1" key="3">
    <citation type="submission" date="2018-03" db="EMBL/GenBank/DDBJ databases">
        <authorList>
            <person name="Keele B.F."/>
        </authorList>
    </citation>
    <scope>NUCLEOTIDE SEQUENCE</scope>
    <source>
        <strain evidence="1">SNUC 4143</strain>
    </source>
</reference>
<dbReference type="GeneID" id="48888091"/>
<evidence type="ECO:0000313" key="3">
    <source>
        <dbReference type="Proteomes" id="UP000242088"/>
    </source>
</evidence>
<reference evidence="2" key="2">
    <citation type="submission" date="2018-03" db="EMBL/GenBank/DDBJ databases">
        <authorList>
            <person name="Naushad S."/>
        </authorList>
    </citation>
    <scope>NUCLEOTIDE SEQUENCE</scope>
    <source>
        <strain evidence="2">SNUC 1409</strain>
    </source>
</reference>
<dbReference type="AlphaFoldDB" id="A0A2K4DI54"/>
<organism evidence="1 4">
    <name type="scientific">Staphylococcus devriesei</name>
    <dbReference type="NCBI Taxonomy" id="586733"/>
    <lineage>
        <taxon>Bacteria</taxon>
        <taxon>Bacillati</taxon>
        <taxon>Bacillota</taxon>
        <taxon>Bacilli</taxon>
        <taxon>Bacillales</taxon>
        <taxon>Staphylococcaceae</taxon>
        <taxon>Staphylococcus</taxon>
    </lineage>
</organism>
<dbReference type="Proteomes" id="UP000242088">
    <property type="component" value="Unassembled WGS sequence"/>
</dbReference>
<sequence length="194" mass="22829">MENNHQQQVEELVNTLKKQCRTAFKFHGEVAMHLFLNDNFILPSKVDICVERLNLVEVLKSIPLTYTFNYYDNKNNLMDKENLIVPDVSYIEITKDNSLIMNVIIYDVINDEWLFRLDSNIRIPENSIYFHSLTWGVDYIKPEIVLMYDLLGDMDSQQLTNYKRVLDALSYYQFVILKGVVGEHKINEVIAQNK</sequence>
<evidence type="ECO:0000313" key="4">
    <source>
        <dbReference type="Proteomes" id="UP000243350"/>
    </source>
</evidence>
<keyword evidence="3" id="KW-1185">Reference proteome</keyword>
<comment type="caution">
    <text evidence="1">The sequence shown here is derived from an EMBL/GenBank/DDBJ whole genome shotgun (WGS) entry which is preliminary data.</text>
</comment>
<gene>
    <name evidence="2" type="ORF">BUY47_05600</name>
    <name evidence="1" type="ORF">BUY48_08855</name>
</gene>
<dbReference type="EMBL" id="PYZH01000058">
    <property type="protein sequence ID" value="PTF13363.1"/>
    <property type="molecule type" value="Genomic_DNA"/>
</dbReference>
<reference evidence="3 4" key="1">
    <citation type="journal article" date="2016" name="Front. Microbiol.">
        <title>Comprehensive Phylogenetic Analysis of Bovine Non-aureus Staphylococci Species Based on Whole-Genome Sequencing.</title>
        <authorList>
            <person name="Naushad S."/>
            <person name="Barkema H.W."/>
            <person name="Luby C."/>
            <person name="Condas L.A."/>
            <person name="Nobrega D.B."/>
            <person name="Carson D.A."/>
            <person name="De Buck J."/>
        </authorList>
    </citation>
    <scope>NUCLEOTIDE SEQUENCE [LARGE SCALE GENOMIC DNA]</scope>
    <source>
        <strain evidence="2 3">SNUC 1409</strain>
        <strain evidence="1 4">SNUC 4143</strain>
    </source>
</reference>
<name>A0A2K4DI54_9STAP</name>
<accession>A0A2K4DI54</accession>
<dbReference type="Proteomes" id="UP000243350">
    <property type="component" value="Unassembled WGS sequence"/>
</dbReference>
<proteinExistence type="predicted"/>
<evidence type="ECO:0000313" key="1">
    <source>
        <dbReference type="EMBL" id="PTF13363.1"/>
    </source>
</evidence>
<evidence type="ECO:0000313" key="2">
    <source>
        <dbReference type="EMBL" id="PTF14412.1"/>
    </source>
</evidence>
<protein>
    <submittedName>
        <fullName evidence="1">Uncharacterized protein</fullName>
    </submittedName>
</protein>
<dbReference type="RefSeq" id="WP_103167355.1">
    <property type="nucleotide sequence ID" value="NZ_CP130489.1"/>
</dbReference>